<dbReference type="SUPFAM" id="SSF46988">
    <property type="entry name" value="Tubulin chaperone cofactor A"/>
    <property type="match status" value="1"/>
</dbReference>
<dbReference type="EMBL" id="KZ454994">
    <property type="protein sequence ID" value="PKI82688.1"/>
    <property type="molecule type" value="Genomic_DNA"/>
</dbReference>
<organism evidence="5 6">
    <name type="scientific">Malassezia vespertilionis</name>
    <dbReference type="NCBI Taxonomy" id="2020962"/>
    <lineage>
        <taxon>Eukaryota</taxon>
        <taxon>Fungi</taxon>
        <taxon>Dikarya</taxon>
        <taxon>Basidiomycota</taxon>
        <taxon>Ustilaginomycotina</taxon>
        <taxon>Malasseziomycetes</taxon>
        <taxon>Malasseziales</taxon>
        <taxon>Malasseziaceae</taxon>
        <taxon>Malassezia</taxon>
    </lineage>
</organism>
<dbReference type="InterPro" id="IPR001279">
    <property type="entry name" value="Metallo-B-lactamas"/>
</dbReference>
<dbReference type="Pfam" id="PF02970">
    <property type="entry name" value="TBCA"/>
    <property type="match status" value="1"/>
</dbReference>
<evidence type="ECO:0000313" key="5">
    <source>
        <dbReference type="EMBL" id="PKI82688.1"/>
    </source>
</evidence>
<feature type="coiled-coil region" evidence="3">
    <location>
        <begin position="18"/>
        <end position="45"/>
    </location>
</feature>
<dbReference type="PANTHER" id="PTHR46018:SF2">
    <property type="entry name" value="ZINC PHOSPHODIESTERASE ELAC PROTEIN 1"/>
    <property type="match status" value="1"/>
</dbReference>
<comment type="similarity">
    <text evidence="1">Belongs to the TBCA family.</text>
</comment>
<accession>A0A2N1J7Z9</accession>
<gene>
    <name evidence="5" type="ORF">MVES_003445</name>
</gene>
<keyword evidence="3" id="KW-0175">Coiled coil</keyword>
<dbReference type="InterPro" id="IPR036126">
    <property type="entry name" value="TBCA_sf"/>
</dbReference>
<dbReference type="GO" id="GO:0007021">
    <property type="term" value="P:tubulin complex assembly"/>
    <property type="evidence" value="ECO:0007669"/>
    <property type="project" value="InterPro"/>
</dbReference>
<dbReference type="GO" id="GO:0042781">
    <property type="term" value="F:3'-tRNA processing endoribonuclease activity"/>
    <property type="evidence" value="ECO:0007669"/>
    <property type="project" value="TreeGrafter"/>
</dbReference>
<evidence type="ECO:0000259" key="4">
    <source>
        <dbReference type="Pfam" id="PF00753"/>
    </source>
</evidence>
<dbReference type="Gene3D" id="3.60.15.10">
    <property type="entry name" value="Ribonuclease Z/Hydroxyacylglutathione hydrolase-like"/>
    <property type="match status" value="1"/>
</dbReference>
<dbReference type="AlphaFoldDB" id="A0A2N1J7Z9"/>
<dbReference type="Gene3D" id="1.20.58.90">
    <property type="match status" value="1"/>
</dbReference>
<feature type="domain" description="Metallo-beta-lactamase" evidence="4">
    <location>
        <begin position="112"/>
        <end position="166"/>
    </location>
</feature>
<name>A0A2N1J7Z9_9BASI</name>
<dbReference type="STRING" id="2020962.A0A2N1J7Z9"/>
<dbReference type="GO" id="GO:0005634">
    <property type="term" value="C:nucleus"/>
    <property type="evidence" value="ECO:0007669"/>
    <property type="project" value="TreeGrafter"/>
</dbReference>
<dbReference type="InterPro" id="IPR036866">
    <property type="entry name" value="RibonucZ/Hydroxyglut_hydro"/>
</dbReference>
<dbReference type="PANTHER" id="PTHR46018">
    <property type="entry name" value="ZINC PHOSPHODIESTERASE ELAC PROTEIN 1"/>
    <property type="match status" value="1"/>
</dbReference>
<evidence type="ECO:0000256" key="1">
    <source>
        <dbReference type="ARBA" id="ARBA00006806"/>
    </source>
</evidence>
<protein>
    <recommendedName>
        <fullName evidence="4">Metallo-beta-lactamase domain-containing protein</fullName>
    </recommendedName>
</protein>
<reference evidence="5 6" key="1">
    <citation type="submission" date="2017-10" db="EMBL/GenBank/DDBJ databases">
        <title>A novel species of cold-tolerant Malassezia isolated from bats.</title>
        <authorList>
            <person name="Lorch J.M."/>
            <person name="Palmer J.M."/>
            <person name="Vanderwolf K.J."/>
            <person name="Schmidt K.Z."/>
            <person name="Verant M.L."/>
            <person name="Weller T.J."/>
            <person name="Blehert D.S."/>
        </authorList>
    </citation>
    <scope>NUCLEOTIDE SEQUENCE [LARGE SCALE GENOMIC DNA]</scope>
    <source>
        <strain evidence="5 6">NWHC:44797-103</strain>
    </source>
</reference>
<dbReference type="Proteomes" id="UP000232875">
    <property type="component" value="Unassembled WGS sequence"/>
</dbReference>
<dbReference type="GO" id="GO:0048487">
    <property type="term" value="F:beta-tubulin binding"/>
    <property type="evidence" value="ECO:0007669"/>
    <property type="project" value="InterPro"/>
</dbReference>
<keyword evidence="6" id="KW-1185">Reference proteome</keyword>
<dbReference type="Pfam" id="PF00753">
    <property type="entry name" value="Lactamase_B"/>
    <property type="match status" value="1"/>
</dbReference>
<keyword evidence="2" id="KW-0143">Chaperone</keyword>
<dbReference type="InterPro" id="IPR004226">
    <property type="entry name" value="TBCA"/>
</dbReference>
<sequence>MSDLAAQKRQLSIKTGVVKRLSKEVHMYTDECKEQEAAVKKAIDEAQEPWEVRRQEGLLKDSAQMIPDTKRRLQDAVADISTFIEGLTEDSKGTEEFKSALQAIENAQQPLLVKIDRQAVMVDCGEGTQRQLINPVVQAETKLSQIRTILITHLHPDHILGVVPLMFSIMGPSAPSPRLEDGLRLTIYGPLGLRAYIRTTLSVCYASLSSHFVVHELLWPSQPAYAHEIPADAAPTFTYTEHDPALPSHLQGQTRILPWMPPHGNELEGLNIRMDPETCAWEAFAQIPNTGFFLSAAPITHRCPTLGYVFTEAPCASVSISPRDLALLDSNTEALYAQQGIQRPRTLIPKLVQERIPLHLPDGNTLHPPPIDRPGRKICVLGDTSDGTAGLTSFGPDGLPNDELRGLLRLAQDADLVVHECTYAYMSETDLAHVRTESEQLAHGLQTMLLKPDEAEPRAKERGHSVPRIAGAFAAYIGAHNLALNHFSARIPAPNVVGTAPLVSAAQLRDDAQHAESIKRFHVMREIERQATNWWNTTLESLQSESPAHNASLRRAMAAYDGLCIPIAPRPVDSHV</sequence>
<dbReference type="SUPFAM" id="SSF56281">
    <property type="entry name" value="Metallo-hydrolase/oxidoreductase"/>
    <property type="match status" value="1"/>
</dbReference>
<evidence type="ECO:0000256" key="3">
    <source>
        <dbReference type="SAM" id="Coils"/>
    </source>
</evidence>
<proteinExistence type="inferred from homology"/>
<evidence type="ECO:0000313" key="6">
    <source>
        <dbReference type="Proteomes" id="UP000232875"/>
    </source>
</evidence>
<dbReference type="OrthoDB" id="527344at2759"/>
<evidence type="ECO:0000256" key="2">
    <source>
        <dbReference type="ARBA" id="ARBA00023186"/>
    </source>
</evidence>
<dbReference type="GO" id="GO:0007023">
    <property type="term" value="P:post-chaperonin tubulin folding pathway"/>
    <property type="evidence" value="ECO:0007669"/>
    <property type="project" value="InterPro"/>
</dbReference>